<evidence type="ECO:0000313" key="1">
    <source>
        <dbReference type="EMBL" id="ADM28758.1"/>
    </source>
</evidence>
<accession>E0STH2</accession>
<keyword evidence="2" id="KW-1185">Reference proteome</keyword>
<dbReference type="KEGG" id="iag:Igag_1966"/>
<dbReference type="STRING" id="583356.Igag_1966"/>
<protein>
    <submittedName>
        <fullName evidence="1">Uncharacterized protein</fullName>
    </submittedName>
</protein>
<sequence>MSRSISFKANPIKAKDRYYVYIPKAWANEIEEAKKRGKKLIVTIEFE</sequence>
<dbReference type="BioCyc" id="IAGG583356:GHAH-1955-MONOMER"/>
<organism evidence="1 2">
    <name type="scientific">Ignisphaera aggregans (strain DSM 17230 / JCM 13409 / AQ1.S1)</name>
    <dbReference type="NCBI Taxonomy" id="583356"/>
    <lineage>
        <taxon>Archaea</taxon>
        <taxon>Thermoproteota</taxon>
        <taxon>Thermoprotei</taxon>
        <taxon>Desulfurococcales</taxon>
        <taxon>Desulfurococcaceae</taxon>
        <taxon>Ignisphaera</taxon>
    </lineage>
</organism>
<name>E0STH2_IGNAA</name>
<dbReference type="HOGENOM" id="CLU_3163079_0_0_2"/>
<proteinExistence type="predicted"/>
<evidence type="ECO:0000313" key="2">
    <source>
        <dbReference type="Proteomes" id="UP000001304"/>
    </source>
</evidence>
<dbReference type="AlphaFoldDB" id="E0STH2"/>
<dbReference type="EMBL" id="CP002098">
    <property type="protein sequence ID" value="ADM28758.1"/>
    <property type="molecule type" value="Genomic_DNA"/>
</dbReference>
<reference evidence="1 2" key="1">
    <citation type="journal article" date="2010" name="Stand. Genomic Sci.">
        <title>Complete genome sequence of Ignisphaera aggregans type strain (AQ1.S1).</title>
        <authorList>
            <person name="Goker M."/>
            <person name="Held B."/>
            <person name="Lapidus A."/>
            <person name="Nolan M."/>
            <person name="Spring S."/>
            <person name="Yasawong M."/>
            <person name="Lucas S."/>
            <person name="Glavina Del Rio T."/>
            <person name="Tice H."/>
            <person name="Cheng J.F."/>
            <person name="Goodwin L."/>
            <person name="Tapia R."/>
            <person name="Pitluck S."/>
            <person name="Liolios K."/>
            <person name="Ivanova N."/>
            <person name="Mavromatis K."/>
            <person name="Mikhailova N."/>
            <person name="Pati A."/>
            <person name="Chen A."/>
            <person name="Palaniappan K."/>
            <person name="Brambilla E."/>
            <person name="Land M."/>
            <person name="Hauser L."/>
            <person name="Chang Y.J."/>
            <person name="Jeffries C.D."/>
            <person name="Brettin T."/>
            <person name="Detter J.C."/>
            <person name="Han C."/>
            <person name="Rohde M."/>
            <person name="Sikorski J."/>
            <person name="Woyke T."/>
            <person name="Bristow J."/>
            <person name="Eisen J.A."/>
            <person name="Markowitz V."/>
            <person name="Hugenholtz P."/>
            <person name="Kyrpides N.C."/>
            <person name="Klenk H.P."/>
        </authorList>
    </citation>
    <scope>NUCLEOTIDE SEQUENCE [LARGE SCALE GENOMIC DNA]</scope>
    <source>
        <strain evidence="2">DSM 17230 / JCM 13409 / AQ1.S1</strain>
    </source>
</reference>
<gene>
    <name evidence="1" type="ordered locus">Igag_1966</name>
</gene>
<dbReference type="Proteomes" id="UP000001304">
    <property type="component" value="Chromosome"/>
</dbReference>